<protein>
    <recommendedName>
        <fullName evidence="10">ABC transmembrane type-1 domain-containing protein</fullName>
    </recommendedName>
</protein>
<dbReference type="GO" id="GO:0090374">
    <property type="term" value="P:oligopeptide export from mitochondrion"/>
    <property type="evidence" value="ECO:0007669"/>
    <property type="project" value="TreeGrafter"/>
</dbReference>
<keyword evidence="6 9" id="KW-0472">Membrane</keyword>
<evidence type="ECO:0000256" key="3">
    <source>
        <dbReference type="ARBA" id="ARBA00022692"/>
    </source>
</evidence>
<comment type="subcellular location">
    <subcellularLocation>
        <location evidence="1">Membrane</location>
        <topology evidence="1">Multi-pass membrane protein</topology>
    </subcellularLocation>
</comment>
<organism evidence="11 12">
    <name type="scientific">Zophobas morio</name>
    <dbReference type="NCBI Taxonomy" id="2755281"/>
    <lineage>
        <taxon>Eukaryota</taxon>
        <taxon>Metazoa</taxon>
        <taxon>Ecdysozoa</taxon>
        <taxon>Arthropoda</taxon>
        <taxon>Hexapoda</taxon>
        <taxon>Insecta</taxon>
        <taxon>Pterygota</taxon>
        <taxon>Neoptera</taxon>
        <taxon>Endopterygota</taxon>
        <taxon>Coleoptera</taxon>
        <taxon>Polyphaga</taxon>
        <taxon>Cucujiformia</taxon>
        <taxon>Tenebrionidae</taxon>
        <taxon>Zophobas</taxon>
    </lineage>
</organism>
<comment type="caution">
    <text evidence="11">The sequence shown here is derived from an EMBL/GenBank/DDBJ whole genome shotgun (WGS) entry which is preliminary data.</text>
</comment>
<reference evidence="11" key="1">
    <citation type="journal article" date="2023" name="G3 (Bethesda)">
        <title>Whole genome assemblies of Zophobas morio and Tenebrio molitor.</title>
        <authorList>
            <person name="Kaur S."/>
            <person name="Stinson S.A."/>
            <person name="diCenzo G.C."/>
        </authorList>
    </citation>
    <scope>NUCLEOTIDE SEQUENCE</scope>
    <source>
        <strain evidence="11">QUZm001</strain>
    </source>
</reference>
<evidence type="ECO:0000256" key="7">
    <source>
        <dbReference type="ARBA" id="ARBA00023180"/>
    </source>
</evidence>
<dbReference type="EMBL" id="JALNTZ010003114">
    <property type="protein sequence ID" value="KAJ3616656.1"/>
    <property type="molecule type" value="Genomic_DNA"/>
</dbReference>
<evidence type="ECO:0000313" key="12">
    <source>
        <dbReference type="Proteomes" id="UP001168821"/>
    </source>
</evidence>
<evidence type="ECO:0000256" key="5">
    <source>
        <dbReference type="ARBA" id="ARBA00022989"/>
    </source>
</evidence>
<feature type="region of interest" description="Disordered" evidence="8">
    <location>
        <begin position="1"/>
        <end position="43"/>
    </location>
</feature>
<keyword evidence="7" id="KW-0325">Glycoprotein</keyword>
<evidence type="ECO:0000256" key="4">
    <source>
        <dbReference type="ARBA" id="ARBA00022737"/>
    </source>
</evidence>
<evidence type="ECO:0000256" key="2">
    <source>
        <dbReference type="ARBA" id="ARBA00022448"/>
    </source>
</evidence>
<dbReference type="Gene3D" id="1.20.1560.10">
    <property type="entry name" value="ABC transporter type 1, transmembrane domain"/>
    <property type="match status" value="1"/>
</dbReference>
<dbReference type="PANTHER" id="PTHR43394:SF16">
    <property type="entry name" value="ABC TRANSPORTER B FAMILY MEMBER 4-LIKE ISOFORM X1"/>
    <property type="match status" value="1"/>
</dbReference>
<dbReference type="Proteomes" id="UP001168821">
    <property type="component" value="Unassembled WGS sequence"/>
</dbReference>
<evidence type="ECO:0000256" key="6">
    <source>
        <dbReference type="ARBA" id="ARBA00023136"/>
    </source>
</evidence>
<feature type="transmembrane region" description="Helical" evidence="9">
    <location>
        <begin position="63"/>
        <end position="89"/>
    </location>
</feature>
<keyword evidence="5 9" id="KW-1133">Transmembrane helix</keyword>
<gene>
    <name evidence="11" type="ORF">Zmor_011762</name>
</gene>
<dbReference type="GO" id="GO:0005743">
    <property type="term" value="C:mitochondrial inner membrane"/>
    <property type="evidence" value="ECO:0007669"/>
    <property type="project" value="TreeGrafter"/>
</dbReference>
<sequence length="129" mass="14500">MTEATVVPTEGIPSNISLLPQESLPRKDLNKDSKRSKNKETKKEKIKTVPYFKLFRFATRFDIFLVIVGCLASLGHGAMTPLFTILFGNIIDEFKTQNPDLLLSQVKDIAVWFLIFGSIAGVCSYLQVF</sequence>
<dbReference type="AlphaFoldDB" id="A0AA38HJ79"/>
<keyword evidence="4" id="KW-0677">Repeat</keyword>
<dbReference type="PANTHER" id="PTHR43394">
    <property type="entry name" value="ATP-DEPENDENT PERMEASE MDL1, MITOCHONDRIAL"/>
    <property type="match status" value="1"/>
</dbReference>
<dbReference type="SUPFAM" id="SSF90123">
    <property type="entry name" value="ABC transporter transmembrane region"/>
    <property type="match status" value="1"/>
</dbReference>
<keyword evidence="2" id="KW-0813">Transport</keyword>
<dbReference type="GO" id="GO:0015421">
    <property type="term" value="F:ABC-type oligopeptide transporter activity"/>
    <property type="evidence" value="ECO:0007669"/>
    <property type="project" value="TreeGrafter"/>
</dbReference>
<dbReference type="GO" id="GO:0005524">
    <property type="term" value="F:ATP binding"/>
    <property type="evidence" value="ECO:0007669"/>
    <property type="project" value="InterPro"/>
</dbReference>
<evidence type="ECO:0000313" key="11">
    <source>
        <dbReference type="EMBL" id="KAJ3616656.1"/>
    </source>
</evidence>
<feature type="transmembrane region" description="Helical" evidence="9">
    <location>
        <begin position="109"/>
        <end position="128"/>
    </location>
</feature>
<dbReference type="InterPro" id="IPR011527">
    <property type="entry name" value="ABC1_TM_dom"/>
</dbReference>
<feature type="domain" description="ABC transmembrane type-1" evidence="10">
    <location>
        <begin position="67"/>
        <end position="129"/>
    </location>
</feature>
<feature type="compositionally biased region" description="Basic and acidic residues" evidence="8">
    <location>
        <begin position="24"/>
        <end position="43"/>
    </location>
</feature>
<name>A0AA38HJ79_9CUCU</name>
<accession>A0AA38HJ79</accession>
<dbReference type="PROSITE" id="PS50929">
    <property type="entry name" value="ABC_TM1F"/>
    <property type="match status" value="1"/>
</dbReference>
<keyword evidence="12" id="KW-1185">Reference proteome</keyword>
<evidence type="ECO:0000259" key="10">
    <source>
        <dbReference type="PROSITE" id="PS50929"/>
    </source>
</evidence>
<evidence type="ECO:0000256" key="1">
    <source>
        <dbReference type="ARBA" id="ARBA00004141"/>
    </source>
</evidence>
<keyword evidence="3 9" id="KW-0812">Transmembrane</keyword>
<proteinExistence type="predicted"/>
<dbReference type="InterPro" id="IPR039421">
    <property type="entry name" value="Type_1_exporter"/>
</dbReference>
<dbReference type="InterPro" id="IPR036640">
    <property type="entry name" value="ABC1_TM_sf"/>
</dbReference>
<evidence type="ECO:0000256" key="9">
    <source>
        <dbReference type="SAM" id="Phobius"/>
    </source>
</evidence>
<evidence type="ECO:0000256" key="8">
    <source>
        <dbReference type="SAM" id="MobiDB-lite"/>
    </source>
</evidence>